<keyword evidence="1" id="KW-0812">Transmembrane</keyword>
<evidence type="ECO:0000256" key="1">
    <source>
        <dbReference type="SAM" id="Phobius"/>
    </source>
</evidence>
<feature type="transmembrane region" description="Helical" evidence="1">
    <location>
        <begin position="127"/>
        <end position="145"/>
    </location>
</feature>
<dbReference type="EMBL" id="CALBWS010000003">
    <property type="protein sequence ID" value="CAH2713813.1"/>
    <property type="molecule type" value="Genomic_DNA"/>
</dbReference>
<keyword evidence="1" id="KW-1133">Transmembrane helix</keyword>
<dbReference type="Proteomes" id="UP000838308">
    <property type="component" value="Unassembled WGS sequence"/>
</dbReference>
<sequence length="151" mass="17312">MRNIISLFFVFILGFIFLISTTYAKWAYAFVVYDGNTYIVSETHIETKEIDKKIGEVTKYSDNEGTYSGNFSNKFPKGTEYYAIKGVNINDAIAVKESEKSFIKANYDGKYAGSGEQGDSEYNWNNLLQYIVGVILLFGIIYLFFKKRNSR</sequence>
<protein>
    <submittedName>
        <fullName evidence="2">Uncharacterized protein</fullName>
    </submittedName>
</protein>
<reference evidence="2" key="1">
    <citation type="submission" date="2022-04" db="EMBL/GenBank/DDBJ databases">
        <authorList>
            <person name="Criscuolo A."/>
        </authorList>
    </citation>
    <scope>NUCLEOTIDE SEQUENCE</scope>
    <source>
        <strain evidence="2">CIP111895</strain>
    </source>
</reference>
<evidence type="ECO:0000313" key="3">
    <source>
        <dbReference type="Proteomes" id="UP000838308"/>
    </source>
</evidence>
<evidence type="ECO:0000313" key="2">
    <source>
        <dbReference type="EMBL" id="CAH2713813.1"/>
    </source>
</evidence>
<keyword evidence="3" id="KW-1185">Reference proteome</keyword>
<accession>A0ABM9EMI3</accession>
<gene>
    <name evidence="2" type="ORF">BACCIP111895_00967</name>
</gene>
<keyword evidence="1" id="KW-0472">Membrane</keyword>
<proteinExistence type="predicted"/>
<dbReference type="RefSeq" id="WP_248734144.1">
    <property type="nucleotide sequence ID" value="NZ_CALBWS010000003.1"/>
</dbReference>
<comment type="caution">
    <text evidence="2">The sequence shown here is derived from an EMBL/GenBank/DDBJ whole genome shotgun (WGS) entry which is preliminary data.</text>
</comment>
<name>A0ABM9EMI3_9BACI</name>
<organism evidence="2 3">
    <name type="scientific">Neobacillus rhizosphaerae</name>
    <dbReference type="NCBI Taxonomy" id="2880965"/>
    <lineage>
        <taxon>Bacteria</taxon>
        <taxon>Bacillati</taxon>
        <taxon>Bacillota</taxon>
        <taxon>Bacilli</taxon>
        <taxon>Bacillales</taxon>
        <taxon>Bacillaceae</taxon>
        <taxon>Neobacillus</taxon>
    </lineage>
</organism>